<gene>
    <name evidence="4" type="ORF">EV199_4532</name>
</gene>
<reference evidence="4 5" key="1">
    <citation type="submission" date="2019-02" db="EMBL/GenBank/DDBJ databases">
        <title>Genomic Encyclopedia of Type Strains, Phase IV (KMG-IV): sequencing the most valuable type-strain genomes for metagenomic binning, comparative biology and taxonomic classification.</title>
        <authorList>
            <person name="Goeker M."/>
        </authorList>
    </citation>
    <scope>NUCLEOTIDE SEQUENCE [LARGE SCALE GENOMIC DNA]</scope>
    <source>
        <strain evidence="4 5">DSM 18116</strain>
    </source>
</reference>
<evidence type="ECO:0000256" key="1">
    <source>
        <dbReference type="SAM" id="Phobius"/>
    </source>
</evidence>
<feature type="transmembrane region" description="Helical" evidence="1">
    <location>
        <begin position="89"/>
        <end position="108"/>
    </location>
</feature>
<sequence length="394" mass="43919">MENEKLAILWEQYLSGRMSRAERTELRTLLEDSNNQELLEILLNQSMDNPDIPLQKDGKKDKHIIQVLDAIRSNTTPTLNRTQIRTRSWFRYAAAATLVLCAGAYFLFRPTGKDMKTEQTTAAVHNIQPGGDRAMLTLADGSVILLDSTGNGSIALQGSTQIMKQADGRIVYGNNNSAGAAGMMNTMRTPIGGKYQLILPDGTKVWLNAASSITFPVAFQEKERRVTISGEVYFEVAQDKSRPFSVTGGNANVQVLGTQFNVNAYENEDKLKVTLLNGSVKVSDIQSKQATVLVPGQQAQLTAEQLSSTGNIDLNKVMAWKNDLFNFEDATLDEAMRQISRWYGVKVIYEQGIPKTQLWGKMSRNTSFERVLRNLKDIGVNYRLTDNKELIILQ</sequence>
<evidence type="ECO:0000313" key="5">
    <source>
        <dbReference type="Proteomes" id="UP000293874"/>
    </source>
</evidence>
<dbReference type="GO" id="GO:0016989">
    <property type="term" value="F:sigma factor antagonist activity"/>
    <property type="evidence" value="ECO:0007669"/>
    <property type="project" value="TreeGrafter"/>
</dbReference>
<dbReference type="EMBL" id="SGXA01000002">
    <property type="protein sequence ID" value="RZS72611.1"/>
    <property type="molecule type" value="Genomic_DNA"/>
</dbReference>
<name>A0A4V2F171_9BACT</name>
<keyword evidence="1" id="KW-1133">Transmembrane helix</keyword>
<dbReference type="Proteomes" id="UP000293874">
    <property type="component" value="Unassembled WGS sequence"/>
</dbReference>
<dbReference type="PANTHER" id="PTHR30273:SF2">
    <property type="entry name" value="PROTEIN FECR"/>
    <property type="match status" value="1"/>
</dbReference>
<feature type="domain" description="Protein FecR C-terminal" evidence="3">
    <location>
        <begin position="325"/>
        <end position="391"/>
    </location>
</feature>
<evidence type="ECO:0000259" key="3">
    <source>
        <dbReference type="Pfam" id="PF16344"/>
    </source>
</evidence>
<dbReference type="RefSeq" id="WP_130543008.1">
    <property type="nucleotide sequence ID" value="NZ_CP042431.1"/>
</dbReference>
<organism evidence="4 5">
    <name type="scientific">Pseudobacter ginsenosidimutans</name>
    <dbReference type="NCBI Taxonomy" id="661488"/>
    <lineage>
        <taxon>Bacteria</taxon>
        <taxon>Pseudomonadati</taxon>
        <taxon>Bacteroidota</taxon>
        <taxon>Chitinophagia</taxon>
        <taxon>Chitinophagales</taxon>
        <taxon>Chitinophagaceae</taxon>
        <taxon>Pseudobacter</taxon>
    </lineage>
</organism>
<comment type="caution">
    <text evidence="4">The sequence shown here is derived from an EMBL/GenBank/DDBJ whole genome shotgun (WGS) entry which is preliminary data.</text>
</comment>
<dbReference type="InterPro" id="IPR006860">
    <property type="entry name" value="FecR"/>
</dbReference>
<dbReference type="OrthoDB" id="641696at2"/>
<dbReference type="PANTHER" id="PTHR30273">
    <property type="entry name" value="PERIPLASMIC SIGNAL SENSOR AND SIGMA FACTOR ACTIVATOR FECR-RELATED"/>
    <property type="match status" value="1"/>
</dbReference>
<feature type="domain" description="FecR protein" evidence="2">
    <location>
        <begin position="186"/>
        <end position="281"/>
    </location>
</feature>
<dbReference type="InterPro" id="IPR012373">
    <property type="entry name" value="Ferrdict_sens_TM"/>
</dbReference>
<keyword evidence="1" id="KW-0472">Membrane</keyword>
<evidence type="ECO:0000259" key="2">
    <source>
        <dbReference type="Pfam" id="PF04773"/>
    </source>
</evidence>
<dbReference type="AlphaFoldDB" id="A0A4V2F171"/>
<dbReference type="InterPro" id="IPR032508">
    <property type="entry name" value="FecR_C"/>
</dbReference>
<dbReference type="Pfam" id="PF04773">
    <property type="entry name" value="FecR"/>
    <property type="match status" value="1"/>
</dbReference>
<proteinExistence type="predicted"/>
<evidence type="ECO:0000313" key="4">
    <source>
        <dbReference type="EMBL" id="RZS72611.1"/>
    </source>
</evidence>
<keyword evidence="5" id="KW-1185">Reference proteome</keyword>
<accession>A0A4V2F171</accession>
<dbReference type="Gene3D" id="2.60.120.1440">
    <property type="match status" value="1"/>
</dbReference>
<keyword evidence="1" id="KW-0812">Transmembrane</keyword>
<dbReference type="FunFam" id="2.60.120.1440:FF:000001">
    <property type="entry name" value="Putative anti-sigma factor"/>
    <property type="match status" value="1"/>
</dbReference>
<dbReference type="Gene3D" id="3.55.50.30">
    <property type="match status" value="1"/>
</dbReference>
<dbReference type="Pfam" id="PF16344">
    <property type="entry name" value="FecR_C"/>
    <property type="match status" value="1"/>
</dbReference>
<protein>
    <submittedName>
        <fullName evidence="4">FecR family protein</fullName>
    </submittedName>
</protein>